<evidence type="ECO:0000256" key="1">
    <source>
        <dbReference type="SAM" id="MobiDB-lite"/>
    </source>
</evidence>
<comment type="caution">
    <text evidence="2">The sequence shown here is derived from an EMBL/GenBank/DDBJ whole genome shotgun (WGS) entry which is preliminary data.</text>
</comment>
<organism evidence="2">
    <name type="scientific">Trichoderma gamsii</name>
    <dbReference type="NCBI Taxonomy" id="398673"/>
    <lineage>
        <taxon>Eukaryota</taxon>
        <taxon>Fungi</taxon>
        <taxon>Dikarya</taxon>
        <taxon>Ascomycota</taxon>
        <taxon>Pezizomycotina</taxon>
        <taxon>Sordariomycetes</taxon>
        <taxon>Hypocreomycetidae</taxon>
        <taxon>Hypocreales</taxon>
        <taxon>Hypocreaceae</taxon>
        <taxon>Trichoderma</taxon>
    </lineage>
</organism>
<feature type="region of interest" description="Disordered" evidence="1">
    <location>
        <begin position="80"/>
        <end position="99"/>
    </location>
</feature>
<accession>A0A2K0T3U8</accession>
<feature type="compositionally biased region" description="Basic and acidic residues" evidence="1">
    <location>
        <begin position="82"/>
        <end position="93"/>
    </location>
</feature>
<evidence type="ECO:0000313" key="2">
    <source>
        <dbReference type="EMBL" id="PNP40195.1"/>
    </source>
</evidence>
<dbReference type="OrthoDB" id="4882972at2759"/>
<dbReference type="AlphaFoldDB" id="A0A2K0T3U8"/>
<name>A0A2K0T3U8_9HYPO</name>
<reference evidence="2" key="1">
    <citation type="submission" date="2017-02" db="EMBL/GenBank/DDBJ databases">
        <title>Genomes of Trichoderma spp. with biocontrol activity.</title>
        <authorList>
            <person name="Gardiner D."/>
            <person name="Kazan K."/>
            <person name="Vos C."/>
            <person name="Harvey P."/>
        </authorList>
    </citation>
    <scope>NUCLEOTIDE SEQUENCE [LARGE SCALE GENOMIC DNA]</scope>
    <source>
        <strain evidence="2">A5MH</strain>
    </source>
</reference>
<proteinExistence type="predicted"/>
<dbReference type="Proteomes" id="UP000236546">
    <property type="component" value="Unassembled WGS sequence"/>
</dbReference>
<sequence>MCYYTLAEAVHEDCVPNPSHMVKCIIFEKCLLKEDSRDVCPHPAVRKPGAVLKKHIKDGKCPICPKFTIAIRGRYVVLPDSPRSERSFSSEKTDFEEDN</sequence>
<dbReference type="EMBL" id="MTYH01000072">
    <property type="protein sequence ID" value="PNP40195.1"/>
    <property type="molecule type" value="Genomic_DNA"/>
</dbReference>
<gene>
    <name evidence="2" type="ORF">TGAMA5MH_07850</name>
</gene>
<protein>
    <submittedName>
        <fullName evidence="2">Uncharacterized protein</fullName>
    </submittedName>
</protein>